<reference evidence="1 2" key="1">
    <citation type="submission" date="2024-01" db="EMBL/GenBank/DDBJ databases">
        <title>The complete chloroplast genome sequence of Lithospermum erythrorhizon: insights into the phylogenetic relationship among Boraginaceae species and the maternal lineages of purple gromwells.</title>
        <authorList>
            <person name="Okada T."/>
            <person name="Watanabe K."/>
        </authorList>
    </citation>
    <scope>NUCLEOTIDE SEQUENCE [LARGE SCALE GENOMIC DNA]</scope>
</reference>
<gene>
    <name evidence="1" type="ORF">LIER_18586</name>
</gene>
<comment type="caution">
    <text evidence="1">The sequence shown here is derived from an EMBL/GenBank/DDBJ whole genome shotgun (WGS) entry which is preliminary data.</text>
</comment>
<evidence type="ECO:0000313" key="2">
    <source>
        <dbReference type="Proteomes" id="UP001454036"/>
    </source>
</evidence>
<dbReference type="AlphaFoldDB" id="A0AAV3QH38"/>
<organism evidence="1 2">
    <name type="scientific">Lithospermum erythrorhizon</name>
    <name type="common">Purple gromwell</name>
    <name type="synonym">Lithospermum officinale var. erythrorhizon</name>
    <dbReference type="NCBI Taxonomy" id="34254"/>
    <lineage>
        <taxon>Eukaryota</taxon>
        <taxon>Viridiplantae</taxon>
        <taxon>Streptophyta</taxon>
        <taxon>Embryophyta</taxon>
        <taxon>Tracheophyta</taxon>
        <taxon>Spermatophyta</taxon>
        <taxon>Magnoliopsida</taxon>
        <taxon>eudicotyledons</taxon>
        <taxon>Gunneridae</taxon>
        <taxon>Pentapetalae</taxon>
        <taxon>asterids</taxon>
        <taxon>lamiids</taxon>
        <taxon>Boraginales</taxon>
        <taxon>Boraginaceae</taxon>
        <taxon>Boraginoideae</taxon>
        <taxon>Lithospermeae</taxon>
        <taxon>Lithospermum</taxon>
    </lineage>
</organism>
<proteinExistence type="predicted"/>
<protein>
    <submittedName>
        <fullName evidence="1">Uncharacterized protein</fullName>
    </submittedName>
</protein>
<evidence type="ECO:0000313" key="1">
    <source>
        <dbReference type="EMBL" id="GAA0162506.1"/>
    </source>
</evidence>
<name>A0AAV3QH38_LITER</name>
<dbReference type="EMBL" id="BAABME010004478">
    <property type="protein sequence ID" value="GAA0162506.1"/>
    <property type="molecule type" value="Genomic_DNA"/>
</dbReference>
<sequence>MRSQGTTLSYELTVVPKFKIPAIILEKVQNPRNVHSTKKHTKVEHQMAMFANTQHGLPYHFNCCSCRFHCLQSSSSILVFINKLTTKQP</sequence>
<keyword evidence="2" id="KW-1185">Reference proteome</keyword>
<accession>A0AAV3QH38</accession>
<dbReference type="Proteomes" id="UP001454036">
    <property type="component" value="Unassembled WGS sequence"/>
</dbReference>